<evidence type="ECO:0000313" key="1">
    <source>
        <dbReference type="EMBL" id="KAK9279973.1"/>
    </source>
</evidence>
<evidence type="ECO:0000313" key="2">
    <source>
        <dbReference type="Proteomes" id="UP001415857"/>
    </source>
</evidence>
<keyword evidence="2" id="KW-1185">Reference proteome</keyword>
<name>A0AAP0RM68_LIQFO</name>
<gene>
    <name evidence="1" type="ORF">L1049_013657</name>
</gene>
<sequence>MGGDTLERYVYVNDFVATQPTNGFFERCLEETGFENFYIATRQNPTQLTSEVSHLDDINLGETRKDERGCDKPNLIGDQICNKDSPPKSQIRVNLLKEKACL</sequence>
<organism evidence="1 2">
    <name type="scientific">Liquidambar formosana</name>
    <name type="common">Formosan gum</name>
    <dbReference type="NCBI Taxonomy" id="63359"/>
    <lineage>
        <taxon>Eukaryota</taxon>
        <taxon>Viridiplantae</taxon>
        <taxon>Streptophyta</taxon>
        <taxon>Embryophyta</taxon>
        <taxon>Tracheophyta</taxon>
        <taxon>Spermatophyta</taxon>
        <taxon>Magnoliopsida</taxon>
        <taxon>eudicotyledons</taxon>
        <taxon>Gunneridae</taxon>
        <taxon>Pentapetalae</taxon>
        <taxon>Saxifragales</taxon>
        <taxon>Altingiaceae</taxon>
        <taxon>Liquidambar</taxon>
    </lineage>
</organism>
<dbReference type="Proteomes" id="UP001415857">
    <property type="component" value="Unassembled WGS sequence"/>
</dbReference>
<comment type="caution">
    <text evidence="1">The sequence shown here is derived from an EMBL/GenBank/DDBJ whole genome shotgun (WGS) entry which is preliminary data.</text>
</comment>
<proteinExistence type="predicted"/>
<reference evidence="1 2" key="1">
    <citation type="journal article" date="2024" name="Plant J.">
        <title>Genome sequences and population genomics reveal climatic adaptation and genomic divergence between two closely related sweetgum species.</title>
        <authorList>
            <person name="Xu W.Q."/>
            <person name="Ren C.Q."/>
            <person name="Zhang X.Y."/>
            <person name="Comes H.P."/>
            <person name="Liu X.H."/>
            <person name="Li Y.G."/>
            <person name="Kettle C.J."/>
            <person name="Jalonen R."/>
            <person name="Gaisberger H."/>
            <person name="Ma Y.Z."/>
            <person name="Qiu Y.X."/>
        </authorList>
    </citation>
    <scope>NUCLEOTIDE SEQUENCE [LARGE SCALE GENOMIC DNA]</scope>
    <source>
        <strain evidence="1">Hangzhou</strain>
    </source>
</reference>
<protein>
    <submittedName>
        <fullName evidence="1">Uncharacterized protein</fullName>
    </submittedName>
</protein>
<dbReference type="EMBL" id="JBBPBK010000008">
    <property type="protein sequence ID" value="KAK9279973.1"/>
    <property type="molecule type" value="Genomic_DNA"/>
</dbReference>
<accession>A0AAP0RM68</accession>
<dbReference type="AlphaFoldDB" id="A0AAP0RM68"/>